<sequence>MLGTFHGVTEKYLQEYFDEFCYRFNRRFIEKQIPNRLLNLAIIHLPVKST</sequence>
<dbReference type="AlphaFoldDB" id="M4S0T7"/>
<dbReference type="KEGG" id="gps:C427_2218"/>
<dbReference type="PATRIC" id="fig|1129794.4.peg.2195"/>
<organism evidence="1 2">
    <name type="scientific">Paraglaciecola psychrophila 170</name>
    <dbReference type="NCBI Taxonomy" id="1129794"/>
    <lineage>
        <taxon>Bacteria</taxon>
        <taxon>Pseudomonadati</taxon>
        <taxon>Pseudomonadota</taxon>
        <taxon>Gammaproteobacteria</taxon>
        <taxon>Alteromonadales</taxon>
        <taxon>Alteromonadaceae</taxon>
        <taxon>Paraglaciecola</taxon>
    </lineage>
</organism>
<protein>
    <submittedName>
        <fullName evidence="1">Transposase</fullName>
    </submittedName>
</protein>
<dbReference type="HOGENOM" id="CLU_215405_0_0_6"/>
<dbReference type="EMBL" id="CP003837">
    <property type="protein sequence ID" value="AGH44327.1"/>
    <property type="molecule type" value="Genomic_DNA"/>
</dbReference>
<evidence type="ECO:0000313" key="1">
    <source>
        <dbReference type="EMBL" id="AGH44327.1"/>
    </source>
</evidence>
<dbReference type="eggNOG" id="COG3677">
    <property type="taxonomic scope" value="Bacteria"/>
</dbReference>
<dbReference type="STRING" id="1129794.C427_2218"/>
<dbReference type="Proteomes" id="UP000011864">
    <property type="component" value="Chromosome"/>
</dbReference>
<gene>
    <name evidence="1" type="ORF">C427_2218</name>
</gene>
<accession>M4S0T7</accession>
<keyword evidence="2" id="KW-1185">Reference proteome</keyword>
<evidence type="ECO:0000313" key="2">
    <source>
        <dbReference type="Proteomes" id="UP000011864"/>
    </source>
</evidence>
<name>M4S0T7_9ALTE</name>
<reference evidence="1 2" key="1">
    <citation type="journal article" date="2013" name="Genome Announc.">
        <title>Complete Genome Sequence of Glaciecola psychrophila Strain 170T.</title>
        <authorList>
            <person name="Yin J."/>
            <person name="Chen J."/>
            <person name="Liu G."/>
            <person name="Yu Y."/>
            <person name="Song L."/>
            <person name="Wang X."/>
            <person name="Qu X."/>
        </authorList>
    </citation>
    <scope>NUCLEOTIDE SEQUENCE [LARGE SCALE GENOMIC DNA]</scope>
    <source>
        <strain evidence="1 2">170</strain>
    </source>
</reference>
<proteinExistence type="predicted"/>